<dbReference type="PANTHER" id="PTHR21666:SF289">
    <property type="entry name" value="L-ALA--D-GLU ENDOPEPTIDASE"/>
    <property type="match status" value="1"/>
</dbReference>
<dbReference type="OrthoDB" id="1099523at2"/>
<feature type="chain" id="PRO_5012624825" evidence="3">
    <location>
        <begin position="29"/>
        <end position="417"/>
    </location>
</feature>
<feature type="domain" description="M23ase beta-sheet core" evidence="4">
    <location>
        <begin position="310"/>
        <end position="408"/>
    </location>
</feature>
<evidence type="ECO:0000313" key="6">
    <source>
        <dbReference type="Proteomes" id="UP000198362"/>
    </source>
</evidence>
<name>A0A239IHP8_9ACTN</name>
<dbReference type="AlphaFoldDB" id="A0A239IHP8"/>
<dbReference type="InterPro" id="IPR050570">
    <property type="entry name" value="Cell_wall_metabolism_enzyme"/>
</dbReference>
<keyword evidence="5" id="KW-0378">Hydrolase</keyword>
<dbReference type="PANTHER" id="PTHR21666">
    <property type="entry name" value="PEPTIDASE-RELATED"/>
    <property type="match status" value="1"/>
</dbReference>
<accession>A0A239IHP8</accession>
<dbReference type="Pfam" id="PF01551">
    <property type="entry name" value="Peptidase_M23"/>
    <property type="match status" value="1"/>
</dbReference>
<proteinExistence type="predicted"/>
<feature type="coiled-coil region" evidence="2">
    <location>
        <begin position="86"/>
        <end position="113"/>
    </location>
</feature>
<dbReference type="Gene3D" id="2.70.70.10">
    <property type="entry name" value="Glucose Permease (Domain IIA)"/>
    <property type="match status" value="1"/>
</dbReference>
<dbReference type="CDD" id="cd12797">
    <property type="entry name" value="M23_peptidase"/>
    <property type="match status" value="1"/>
</dbReference>
<sequence length="417" mass="44671">MYSYRRRSPKLAALLAMIVLATIAPAGAARGDPRDDKKRIDAEVAKASSILEGATERAQQAARQLVLASGKLPAAQQLVVESQGQVVAARVQVETAQRKADDANAAVSAAQERFATADQSRRAGQEQIGQLAAAAYRGGPLANLNVLLRAQNASDTLYRFTYVDRVVTEQRRTIRGYLDALAVARREENAATVARAVADEAMLHADAALDDASVAEDQAEDAVREVALLVSQKEEALAIAQEERAASLAKYKEAKAEEARIAAALRAWEAKQRAAAEARLSAGRLFLPVHGYKSSDFGSRFDPYYHVWQLHAGVDLAAAGGTPIRAAAAGRVIMALWNGGYGNYTCISHGKYKGKSMSTCYGHQSKILVHEGQQVKRGELIGRVGTTGASTGAHLHFEVRMNGDPVQPLGFLPPCLC</sequence>
<keyword evidence="6" id="KW-1185">Reference proteome</keyword>
<evidence type="ECO:0000313" key="5">
    <source>
        <dbReference type="EMBL" id="SNS93049.1"/>
    </source>
</evidence>
<dbReference type="Gene3D" id="6.10.250.3150">
    <property type="match status" value="1"/>
</dbReference>
<dbReference type="EMBL" id="FZPH01000002">
    <property type="protein sequence ID" value="SNS93049.1"/>
    <property type="molecule type" value="Genomic_DNA"/>
</dbReference>
<dbReference type="Proteomes" id="UP000198362">
    <property type="component" value="Unassembled WGS sequence"/>
</dbReference>
<evidence type="ECO:0000256" key="1">
    <source>
        <dbReference type="ARBA" id="ARBA00022729"/>
    </source>
</evidence>
<organism evidence="5 6">
    <name type="scientific">Asanoa hainanensis</name>
    <dbReference type="NCBI Taxonomy" id="560556"/>
    <lineage>
        <taxon>Bacteria</taxon>
        <taxon>Bacillati</taxon>
        <taxon>Actinomycetota</taxon>
        <taxon>Actinomycetes</taxon>
        <taxon>Micromonosporales</taxon>
        <taxon>Micromonosporaceae</taxon>
        <taxon>Asanoa</taxon>
    </lineage>
</organism>
<dbReference type="InterPro" id="IPR011055">
    <property type="entry name" value="Dup_hybrid_motif"/>
</dbReference>
<dbReference type="GO" id="GO:0004222">
    <property type="term" value="F:metalloendopeptidase activity"/>
    <property type="evidence" value="ECO:0007669"/>
    <property type="project" value="TreeGrafter"/>
</dbReference>
<dbReference type="SUPFAM" id="SSF51261">
    <property type="entry name" value="Duplicated hybrid motif"/>
    <property type="match status" value="1"/>
</dbReference>
<dbReference type="InterPro" id="IPR016047">
    <property type="entry name" value="M23ase_b-sheet_dom"/>
</dbReference>
<keyword evidence="2" id="KW-0175">Coiled coil</keyword>
<protein>
    <submittedName>
        <fullName evidence="5">Murein DD-endopeptidase MepM and murein hydrolase activator NlpD, contain LysM domain</fullName>
    </submittedName>
</protein>
<feature type="coiled-coil region" evidence="2">
    <location>
        <begin position="205"/>
        <end position="271"/>
    </location>
</feature>
<evidence type="ECO:0000256" key="2">
    <source>
        <dbReference type="SAM" id="Coils"/>
    </source>
</evidence>
<feature type="signal peptide" evidence="3">
    <location>
        <begin position="1"/>
        <end position="28"/>
    </location>
</feature>
<evidence type="ECO:0000259" key="4">
    <source>
        <dbReference type="Pfam" id="PF01551"/>
    </source>
</evidence>
<evidence type="ECO:0000256" key="3">
    <source>
        <dbReference type="SAM" id="SignalP"/>
    </source>
</evidence>
<gene>
    <name evidence="5" type="ORF">SAMN05421812_102402</name>
</gene>
<keyword evidence="1 3" id="KW-0732">Signal</keyword>
<reference evidence="5 6" key="1">
    <citation type="submission" date="2017-06" db="EMBL/GenBank/DDBJ databases">
        <authorList>
            <person name="Kim H.J."/>
            <person name="Triplett B.A."/>
        </authorList>
    </citation>
    <scope>NUCLEOTIDE SEQUENCE [LARGE SCALE GENOMIC DNA]</scope>
    <source>
        <strain evidence="5 6">CGMCC 4.5593</strain>
    </source>
</reference>